<dbReference type="OrthoDB" id="2119791at2759"/>
<dbReference type="Gene3D" id="4.10.240.10">
    <property type="entry name" value="Zn(2)-C6 fungal-type DNA-binding domain"/>
    <property type="match status" value="1"/>
</dbReference>
<feature type="domain" description="Zn(2)-C6 fungal-type" evidence="5">
    <location>
        <begin position="4"/>
        <end position="33"/>
    </location>
</feature>
<dbReference type="InterPro" id="IPR036864">
    <property type="entry name" value="Zn2-C6_fun-type_DNA-bd_sf"/>
</dbReference>
<proteinExistence type="predicted"/>
<evidence type="ECO:0000256" key="2">
    <source>
        <dbReference type="ARBA" id="ARBA00022723"/>
    </source>
</evidence>
<feature type="non-terminal residue" evidence="6">
    <location>
        <position position="61"/>
    </location>
</feature>
<dbReference type="GO" id="GO:0003677">
    <property type="term" value="F:DNA binding"/>
    <property type="evidence" value="ECO:0007669"/>
    <property type="project" value="UniProtKB-KW"/>
</dbReference>
<dbReference type="PANTHER" id="PTHR46910:SF3">
    <property type="entry name" value="HALOTOLERANCE PROTEIN 9-RELATED"/>
    <property type="match status" value="1"/>
</dbReference>
<dbReference type="STRING" id="1344416.A0A139A3M7"/>
<evidence type="ECO:0000256" key="1">
    <source>
        <dbReference type="ARBA" id="ARBA00004123"/>
    </source>
</evidence>
<dbReference type="PROSITE" id="PS00463">
    <property type="entry name" value="ZN2_CY6_FUNGAL_1"/>
    <property type="match status" value="1"/>
</dbReference>
<sequence>MLQACDQCRARKLKCDGQPQCSRCTRRNTQCHYRTTMLKRGPPKGSASSLVRKLRRLEAAL</sequence>
<evidence type="ECO:0000256" key="3">
    <source>
        <dbReference type="ARBA" id="ARBA00023125"/>
    </source>
</evidence>
<evidence type="ECO:0000313" key="7">
    <source>
        <dbReference type="Proteomes" id="UP000070544"/>
    </source>
</evidence>
<keyword evidence="7" id="KW-1185">Reference proteome</keyword>
<dbReference type="InterPro" id="IPR050987">
    <property type="entry name" value="AtrR-like"/>
</dbReference>
<keyword evidence="3" id="KW-0238">DNA-binding</keyword>
<dbReference type="Proteomes" id="UP000070544">
    <property type="component" value="Unassembled WGS sequence"/>
</dbReference>
<dbReference type="GO" id="GO:0000981">
    <property type="term" value="F:DNA-binding transcription factor activity, RNA polymerase II-specific"/>
    <property type="evidence" value="ECO:0007669"/>
    <property type="project" value="InterPro"/>
</dbReference>
<evidence type="ECO:0000313" key="6">
    <source>
        <dbReference type="EMBL" id="KXS11228.1"/>
    </source>
</evidence>
<dbReference type="AlphaFoldDB" id="A0A139A3M7"/>
<evidence type="ECO:0000259" key="5">
    <source>
        <dbReference type="PROSITE" id="PS50048"/>
    </source>
</evidence>
<dbReference type="EMBL" id="KQ965804">
    <property type="protein sequence ID" value="KXS11228.1"/>
    <property type="molecule type" value="Genomic_DNA"/>
</dbReference>
<dbReference type="OMA" id="YEANCHY"/>
<dbReference type="SMART" id="SM00066">
    <property type="entry name" value="GAL4"/>
    <property type="match status" value="1"/>
</dbReference>
<dbReference type="PROSITE" id="PS50048">
    <property type="entry name" value="ZN2_CY6_FUNGAL_2"/>
    <property type="match status" value="1"/>
</dbReference>
<gene>
    <name evidence="6" type="ORF">M427DRAFT_102537</name>
</gene>
<reference evidence="6 7" key="1">
    <citation type="journal article" date="2015" name="Genome Biol. Evol.">
        <title>Phylogenomic analyses indicate that early fungi evolved digesting cell walls of algal ancestors of land plants.</title>
        <authorList>
            <person name="Chang Y."/>
            <person name="Wang S."/>
            <person name="Sekimoto S."/>
            <person name="Aerts A.L."/>
            <person name="Choi C."/>
            <person name="Clum A."/>
            <person name="LaButti K.M."/>
            <person name="Lindquist E.A."/>
            <person name="Yee Ngan C."/>
            <person name="Ohm R.A."/>
            <person name="Salamov A.A."/>
            <person name="Grigoriev I.V."/>
            <person name="Spatafora J.W."/>
            <person name="Berbee M.L."/>
        </authorList>
    </citation>
    <scope>NUCLEOTIDE SEQUENCE [LARGE SCALE GENOMIC DNA]</scope>
    <source>
        <strain evidence="6 7">JEL478</strain>
    </source>
</reference>
<organism evidence="6 7">
    <name type="scientific">Gonapodya prolifera (strain JEL478)</name>
    <name type="common">Monoblepharis prolifera</name>
    <dbReference type="NCBI Taxonomy" id="1344416"/>
    <lineage>
        <taxon>Eukaryota</taxon>
        <taxon>Fungi</taxon>
        <taxon>Fungi incertae sedis</taxon>
        <taxon>Chytridiomycota</taxon>
        <taxon>Chytridiomycota incertae sedis</taxon>
        <taxon>Monoblepharidomycetes</taxon>
        <taxon>Monoblepharidales</taxon>
        <taxon>Gonapodyaceae</taxon>
        <taxon>Gonapodya</taxon>
    </lineage>
</organism>
<dbReference type="GO" id="GO:0005634">
    <property type="term" value="C:nucleus"/>
    <property type="evidence" value="ECO:0007669"/>
    <property type="project" value="UniProtKB-SubCell"/>
</dbReference>
<protein>
    <recommendedName>
        <fullName evidence="5">Zn(2)-C6 fungal-type domain-containing protein</fullName>
    </recommendedName>
</protein>
<dbReference type="CDD" id="cd00067">
    <property type="entry name" value="GAL4"/>
    <property type="match status" value="1"/>
</dbReference>
<dbReference type="Pfam" id="PF00172">
    <property type="entry name" value="Zn_clus"/>
    <property type="match status" value="1"/>
</dbReference>
<keyword evidence="4" id="KW-0539">Nucleus</keyword>
<evidence type="ECO:0000256" key="4">
    <source>
        <dbReference type="ARBA" id="ARBA00023242"/>
    </source>
</evidence>
<dbReference type="InterPro" id="IPR001138">
    <property type="entry name" value="Zn2Cys6_DnaBD"/>
</dbReference>
<dbReference type="PANTHER" id="PTHR46910">
    <property type="entry name" value="TRANSCRIPTION FACTOR PDR1"/>
    <property type="match status" value="1"/>
</dbReference>
<comment type="subcellular location">
    <subcellularLocation>
        <location evidence="1">Nucleus</location>
    </subcellularLocation>
</comment>
<dbReference type="SUPFAM" id="SSF57701">
    <property type="entry name" value="Zn2/Cys6 DNA-binding domain"/>
    <property type="match status" value="1"/>
</dbReference>
<name>A0A139A3M7_GONPJ</name>
<dbReference type="PRINTS" id="PR00054">
    <property type="entry name" value="FUNGALZNCYS"/>
</dbReference>
<dbReference type="GO" id="GO:0008270">
    <property type="term" value="F:zinc ion binding"/>
    <property type="evidence" value="ECO:0007669"/>
    <property type="project" value="InterPro"/>
</dbReference>
<dbReference type="InterPro" id="IPR020448">
    <property type="entry name" value="Maltose_ferment_reg_DNA-bd"/>
</dbReference>
<accession>A0A139A3M7</accession>
<keyword evidence="2" id="KW-0479">Metal-binding</keyword>